<evidence type="ECO:0000313" key="4">
    <source>
        <dbReference type="Proteomes" id="UP001296969"/>
    </source>
</evidence>
<protein>
    <submittedName>
        <fullName evidence="2">Phenylacetate-CoA oxygenase subunit PaaC</fullName>
    </submittedName>
</protein>
<accession>A0A9D7AL93</accession>
<name>A0A9D7AL93_9GAMM</name>
<dbReference type="EMBL" id="JADRCP010000006">
    <property type="protein sequence ID" value="MBK5178018.1"/>
    <property type="molecule type" value="Genomic_DNA"/>
</dbReference>
<dbReference type="Pfam" id="PF05138">
    <property type="entry name" value="PaaA_PaaC"/>
    <property type="match status" value="1"/>
</dbReference>
<dbReference type="AlphaFoldDB" id="A0A9D7AL93"/>
<dbReference type="InterPro" id="IPR009078">
    <property type="entry name" value="Ferritin-like_SF"/>
</dbReference>
<dbReference type="GO" id="GO:0005829">
    <property type="term" value="C:cytosol"/>
    <property type="evidence" value="ECO:0007669"/>
    <property type="project" value="TreeGrafter"/>
</dbReference>
<evidence type="ECO:0000313" key="2">
    <source>
        <dbReference type="EMBL" id="MBK5178018.1"/>
    </source>
</evidence>
<dbReference type="Gene3D" id="1.20.1260.10">
    <property type="match status" value="1"/>
</dbReference>
<sequence length="253" mass="28791">MTTNNQSLLTYVLRLADSPLILSQRLGERCGHAPELEIDMALANIGLDLLGQARNFLTYAARLSGPGFDEDRLAFTRDEREFHNLLLTEQPNGGFNDTLVRQFLMDNFNQLLYRALSHSSDEQLAAIAAKSLKEADYHVRYSNGWMIRLGDGTDLSHSKIQQSLNELWRFTDELFYADGVEHELVQLGIAVDPESLRQPWLAQVGNTLKQATLQLPQETPYRRGGKQGEHTEHLGFILAEMQFLQRAYPNCNW</sequence>
<comment type="caution">
    <text evidence="2">The sequence shown here is derived from an EMBL/GenBank/DDBJ whole genome shotgun (WGS) entry which is preliminary data.</text>
</comment>
<dbReference type="PIRSF" id="PIRSF037834">
    <property type="entry name" value="PA_CoA_Oase3"/>
    <property type="match status" value="1"/>
</dbReference>
<organism evidence="2 3">
    <name type="scientific">Limnobaculum xujianqingii</name>
    <dbReference type="NCBI Taxonomy" id="2738837"/>
    <lineage>
        <taxon>Bacteria</taxon>
        <taxon>Pseudomonadati</taxon>
        <taxon>Pseudomonadota</taxon>
        <taxon>Gammaproteobacteria</taxon>
        <taxon>Enterobacterales</taxon>
        <taxon>Budviciaceae</taxon>
        <taxon>Limnobaculum</taxon>
    </lineage>
</organism>
<dbReference type="Proteomes" id="UP001296969">
    <property type="component" value="Unassembled WGS sequence"/>
</dbReference>
<evidence type="ECO:0000313" key="3">
    <source>
        <dbReference type="Proteomes" id="UP000807542"/>
    </source>
</evidence>
<evidence type="ECO:0000313" key="1">
    <source>
        <dbReference type="EMBL" id="MBK5074650.1"/>
    </source>
</evidence>
<proteinExistence type="predicted"/>
<dbReference type="NCBIfam" id="TIGR02158">
    <property type="entry name" value="PA_CoA_Oxy3"/>
    <property type="match status" value="1"/>
</dbReference>
<gene>
    <name evidence="2" type="primary">paaC</name>
    <name evidence="2" type="ORF">I2492_17005</name>
    <name evidence="1" type="ORF">I2493_16710</name>
</gene>
<dbReference type="PANTHER" id="PTHR30458">
    <property type="entry name" value="PHENYLACETIC ACID DEGRADATION PROTEIN PAA"/>
    <property type="match status" value="1"/>
</dbReference>
<dbReference type="InterPro" id="IPR052703">
    <property type="entry name" value="Aromatic_CoA_ox/epox"/>
</dbReference>
<reference evidence="2 4" key="1">
    <citation type="submission" date="2020-11" db="EMBL/GenBank/DDBJ databases">
        <title>Insectihabitans protaetiae gen. nov. sp. nov. and Insectihabitans allomyrinae sp. nov., isolated from larvae of Protaetia brevitarsis seulensis and Allomyrina dichotoma, respectively.</title>
        <authorList>
            <person name="Lee S.D."/>
            <person name="Byeon Y.-S."/>
            <person name="Kim S.-M."/>
            <person name="Yang H.L."/>
            <person name="Kim I.S."/>
        </authorList>
    </citation>
    <scope>NUCLEOTIDE SEQUENCE</scope>
    <source>
        <strain evidence="2">CWB-B4</strain>
        <strain evidence="1 4">CWB-B43</strain>
    </source>
</reference>
<dbReference type="InterPro" id="IPR012347">
    <property type="entry name" value="Ferritin-like"/>
</dbReference>
<dbReference type="PANTHER" id="PTHR30458:SF0">
    <property type="entry name" value="1,2-PHENYLACETYL-COA EPOXIDASE, SUBUNIT C"/>
    <property type="match status" value="1"/>
</dbReference>
<dbReference type="InterPro" id="IPR007814">
    <property type="entry name" value="PaaA_PaaC"/>
</dbReference>
<dbReference type="RefSeq" id="WP_228399143.1">
    <property type="nucleotide sequence ID" value="NZ_JADRCP010000006.1"/>
</dbReference>
<dbReference type="EMBL" id="JADRCQ010000006">
    <property type="protein sequence ID" value="MBK5074650.1"/>
    <property type="molecule type" value="Genomic_DNA"/>
</dbReference>
<dbReference type="FunFam" id="1.20.1260.10:FF:000012">
    <property type="entry name" value="1,2-phenylacetyl-CoA epoxidase, subunit C"/>
    <property type="match status" value="1"/>
</dbReference>
<dbReference type="SUPFAM" id="SSF47240">
    <property type="entry name" value="Ferritin-like"/>
    <property type="match status" value="1"/>
</dbReference>
<dbReference type="InterPro" id="IPR011882">
    <property type="entry name" value="PaaC"/>
</dbReference>
<keyword evidence="4" id="KW-1185">Reference proteome</keyword>
<dbReference type="Proteomes" id="UP000807542">
    <property type="component" value="Unassembled WGS sequence"/>
</dbReference>
<dbReference type="GO" id="GO:0010124">
    <property type="term" value="P:phenylacetate catabolic process"/>
    <property type="evidence" value="ECO:0007669"/>
    <property type="project" value="InterPro"/>
</dbReference>